<keyword evidence="2" id="KW-1185">Reference proteome</keyword>
<dbReference type="EMBL" id="UZAM01020315">
    <property type="protein sequence ID" value="VDP54206.1"/>
    <property type="molecule type" value="Genomic_DNA"/>
</dbReference>
<dbReference type="WBParaSite" id="SBAD_0001353001-mRNA-1">
    <property type="protein sequence ID" value="SBAD_0001353001-mRNA-1"/>
    <property type="gene ID" value="SBAD_0001353001"/>
</dbReference>
<proteinExistence type="predicted"/>
<dbReference type="OrthoDB" id="5862865at2759"/>
<name>A0A183JB66_9BILA</name>
<reference evidence="1 2" key="2">
    <citation type="submission" date="2018-11" db="EMBL/GenBank/DDBJ databases">
        <authorList>
            <consortium name="Pathogen Informatics"/>
        </authorList>
    </citation>
    <scope>NUCLEOTIDE SEQUENCE [LARGE SCALE GENOMIC DNA]</scope>
</reference>
<dbReference type="Proteomes" id="UP000270296">
    <property type="component" value="Unassembled WGS sequence"/>
</dbReference>
<protein>
    <submittedName>
        <fullName evidence="3">Serine protease</fullName>
    </submittedName>
</protein>
<evidence type="ECO:0000313" key="1">
    <source>
        <dbReference type="EMBL" id="VDP54206.1"/>
    </source>
</evidence>
<accession>A0A183JB66</accession>
<organism evidence="3">
    <name type="scientific">Soboliphyme baturini</name>
    <dbReference type="NCBI Taxonomy" id="241478"/>
    <lineage>
        <taxon>Eukaryota</taxon>
        <taxon>Metazoa</taxon>
        <taxon>Ecdysozoa</taxon>
        <taxon>Nematoda</taxon>
        <taxon>Enoplea</taxon>
        <taxon>Dorylaimia</taxon>
        <taxon>Dioctophymatida</taxon>
        <taxon>Dioctophymatoidea</taxon>
        <taxon>Soboliphymatidae</taxon>
        <taxon>Soboliphyme</taxon>
    </lineage>
</organism>
<reference evidence="3" key="1">
    <citation type="submission" date="2016-06" db="UniProtKB">
        <authorList>
            <consortium name="WormBaseParasite"/>
        </authorList>
    </citation>
    <scope>IDENTIFICATION</scope>
</reference>
<evidence type="ECO:0000313" key="3">
    <source>
        <dbReference type="WBParaSite" id="SBAD_0001353001-mRNA-1"/>
    </source>
</evidence>
<gene>
    <name evidence="1" type="ORF">SBAD_LOCUS13114</name>
</gene>
<dbReference type="AlphaFoldDB" id="A0A183JB66"/>
<evidence type="ECO:0000313" key="2">
    <source>
        <dbReference type="Proteomes" id="UP000270296"/>
    </source>
</evidence>
<sequence length="68" mass="7459">VDITTRAQAGVGVLVDPNLADRIINGKTVSGRVVILRLKLQHAKVLTMVQVYAPILKAQYDTFLKEAQ</sequence>